<proteinExistence type="inferred from homology"/>
<sequence length="144" mass="15950">MYKTILIPIDISEESLVNLVKPHIEFLAQQENATIHFISVIPSYSFYSTFGLAYTTHLPDPRDMNESAMKVLTETTSSFKLPEDRIKYHVAVGSPKDQILKLADAINADLIVVGSRRPSISTYLLGSTSSAIVGYAKTSVMVIR</sequence>
<dbReference type="STRING" id="1111728.GCA_000427805_01544"/>
<evidence type="ECO:0000313" key="4">
    <source>
        <dbReference type="EMBL" id="VFS51508.1"/>
    </source>
</evidence>
<dbReference type="RefSeq" id="WP_029094555.1">
    <property type="nucleotide sequence ID" value="NZ_BRLG01000018.1"/>
</dbReference>
<feature type="domain" description="UspA" evidence="2">
    <location>
        <begin position="1"/>
        <end position="144"/>
    </location>
</feature>
<comment type="similarity">
    <text evidence="1">Belongs to the universal stress protein A family.</text>
</comment>
<evidence type="ECO:0000256" key="1">
    <source>
        <dbReference type="ARBA" id="ARBA00008791"/>
    </source>
</evidence>
<dbReference type="EMBL" id="PDDX01000001">
    <property type="protein sequence ID" value="PHI31232.1"/>
    <property type="molecule type" value="Genomic_DNA"/>
</dbReference>
<evidence type="ECO:0000259" key="2">
    <source>
        <dbReference type="Pfam" id="PF00582"/>
    </source>
</evidence>
<reference evidence="4 6" key="3">
    <citation type="submission" date="2019-03" db="EMBL/GenBank/DDBJ databases">
        <authorList>
            <consortium name="Pathogen Informatics"/>
        </authorList>
    </citation>
    <scope>NUCLEOTIDE SEQUENCE [LARGE SCALE GENOMIC DNA]</scope>
    <source>
        <strain evidence="4 6">NCTC12282</strain>
    </source>
</reference>
<dbReference type="Pfam" id="PF00582">
    <property type="entry name" value="Usp"/>
    <property type="match status" value="1"/>
</dbReference>
<keyword evidence="5" id="KW-1185">Reference proteome</keyword>
<gene>
    <name evidence="4" type="primary">uspF_2</name>
    <name evidence="3" type="ORF">CRN84_18735</name>
    <name evidence="4" type="ORF">NCTC12282_05151</name>
</gene>
<name>A0A2C6DSC6_9GAMM</name>
<organism evidence="3 5">
    <name type="scientific">Budvicia aquatica</name>
    <dbReference type="NCBI Taxonomy" id="82979"/>
    <lineage>
        <taxon>Bacteria</taxon>
        <taxon>Pseudomonadati</taxon>
        <taxon>Pseudomonadota</taxon>
        <taxon>Gammaproteobacteria</taxon>
        <taxon>Enterobacterales</taxon>
        <taxon>Budviciaceae</taxon>
        <taxon>Budvicia</taxon>
    </lineage>
</organism>
<evidence type="ECO:0000313" key="6">
    <source>
        <dbReference type="Proteomes" id="UP000373449"/>
    </source>
</evidence>
<evidence type="ECO:0000313" key="5">
    <source>
        <dbReference type="Proteomes" id="UP000224974"/>
    </source>
</evidence>
<dbReference type="InterPro" id="IPR006015">
    <property type="entry name" value="Universal_stress_UspA"/>
</dbReference>
<dbReference type="NCBIfam" id="NF011581">
    <property type="entry name" value="PRK15005.1"/>
    <property type="match status" value="1"/>
</dbReference>
<evidence type="ECO:0000313" key="3">
    <source>
        <dbReference type="EMBL" id="PHI31232.1"/>
    </source>
</evidence>
<dbReference type="InterPro" id="IPR006016">
    <property type="entry name" value="UspA"/>
</dbReference>
<dbReference type="OrthoDB" id="9792500at2"/>
<dbReference type="SUPFAM" id="SSF52402">
    <property type="entry name" value="Adenine nucleotide alpha hydrolases-like"/>
    <property type="match status" value="1"/>
</dbReference>
<dbReference type="PRINTS" id="PR01438">
    <property type="entry name" value="UNVRSLSTRESS"/>
</dbReference>
<dbReference type="Proteomes" id="UP000373449">
    <property type="component" value="Unassembled WGS sequence"/>
</dbReference>
<dbReference type="AlphaFoldDB" id="A0A2C6DSC6"/>
<dbReference type="Gene3D" id="3.40.50.620">
    <property type="entry name" value="HUPs"/>
    <property type="match status" value="1"/>
</dbReference>
<dbReference type="CDD" id="cd00293">
    <property type="entry name" value="USP-like"/>
    <property type="match status" value="1"/>
</dbReference>
<dbReference type="PANTHER" id="PTHR46268">
    <property type="entry name" value="STRESS RESPONSE PROTEIN NHAX"/>
    <property type="match status" value="1"/>
</dbReference>
<accession>A0A2C6DSC6</accession>
<dbReference type="InterPro" id="IPR014729">
    <property type="entry name" value="Rossmann-like_a/b/a_fold"/>
</dbReference>
<dbReference type="EMBL" id="CAADJA010000002">
    <property type="protein sequence ID" value="VFS51508.1"/>
    <property type="molecule type" value="Genomic_DNA"/>
</dbReference>
<protein>
    <submittedName>
        <fullName evidence="4">Universal stress protein F</fullName>
    </submittedName>
    <submittedName>
        <fullName evidence="3">Universal stress protein UspF</fullName>
    </submittedName>
</protein>
<dbReference type="Proteomes" id="UP000224974">
    <property type="component" value="Unassembled WGS sequence"/>
</dbReference>
<dbReference type="PANTHER" id="PTHR46268:SF6">
    <property type="entry name" value="UNIVERSAL STRESS PROTEIN UP12"/>
    <property type="match status" value="1"/>
</dbReference>
<reference evidence="5" key="2">
    <citation type="submission" date="2017-09" db="EMBL/GenBank/DDBJ databases">
        <title>FDA dAtabase for Regulatory Grade micrObial Sequences (FDA-ARGOS): Supporting development and validation of Infectious Disease Dx tests.</title>
        <authorList>
            <person name="Minogue T."/>
            <person name="Wolcott M."/>
            <person name="Wasieloski L."/>
            <person name="Aguilar W."/>
            <person name="Moore D."/>
            <person name="Tallon L."/>
            <person name="Sadzewicz L."/>
            <person name="Ott S."/>
            <person name="Zhao X."/>
            <person name="Nagaraj S."/>
            <person name="Vavikolanu K."/>
            <person name="Aluvathingal J."/>
            <person name="Nadendla S."/>
            <person name="Sichtig H."/>
        </authorList>
    </citation>
    <scope>NUCLEOTIDE SEQUENCE [LARGE SCALE GENOMIC DNA]</scope>
    <source>
        <strain evidence="5">FDAARGOS_387</strain>
    </source>
</reference>
<reference evidence="3" key="1">
    <citation type="submission" date="2017-09" db="EMBL/GenBank/DDBJ databases">
        <title>FDA dAtabase for Regulatory Grade micrObial Sequences (FDA-ARGOS): Supporting development and validation of Infectious Disease Dx tests.</title>
        <authorList>
            <person name="Minogue T."/>
            <person name="Wolcott M."/>
            <person name="Wasieloski L."/>
            <person name="Aguilar W."/>
            <person name="Moore D."/>
            <person name="Tallon L.J."/>
            <person name="Sadzewicz L."/>
            <person name="Ott S."/>
            <person name="Zhao X."/>
            <person name="Nagaraj S."/>
            <person name="Vavikolanu K."/>
            <person name="Aluvathingal J."/>
            <person name="Nadendla S."/>
            <person name="Sichtig H."/>
        </authorList>
    </citation>
    <scope>NUCLEOTIDE SEQUENCE</scope>
    <source>
        <strain evidence="3">FDAARGOS_387</strain>
    </source>
</reference>